<dbReference type="NCBIfam" id="TIGR01024">
    <property type="entry name" value="rplS_bact"/>
    <property type="match status" value="1"/>
</dbReference>
<evidence type="ECO:0000256" key="1">
    <source>
        <dbReference type="ARBA" id="ARBA00002349"/>
    </source>
</evidence>
<dbReference type="PRINTS" id="PR00061">
    <property type="entry name" value="RIBOSOMALL19"/>
</dbReference>
<dbReference type="EMBL" id="CP101808">
    <property type="protein sequence ID" value="UUD37024.1"/>
    <property type="molecule type" value="Genomic_DNA"/>
</dbReference>
<dbReference type="PIRSF" id="PIRSF002191">
    <property type="entry name" value="Ribosomal_L19"/>
    <property type="match status" value="1"/>
</dbReference>
<dbReference type="InterPro" id="IPR001857">
    <property type="entry name" value="Ribosomal_bL19"/>
</dbReference>
<dbReference type="Gene3D" id="2.30.30.790">
    <property type="match status" value="1"/>
</dbReference>
<evidence type="ECO:0000313" key="8">
    <source>
        <dbReference type="EMBL" id="UUD37024.1"/>
    </source>
</evidence>
<organism evidence="8 9">
    <name type="scientific">Mycoplasmopsis equigenitalium</name>
    <dbReference type="NCBI Taxonomy" id="114883"/>
    <lineage>
        <taxon>Bacteria</taxon>
        <taxon>Bacillati</taxon>
        <taxon>Mycoplasmatota</taxon>
        <taxon>Mycoplasmoidales</taxon>
        <taxon>Metamycoplasmataceae</taxon>
        <taxon>Mycoplasmopsis</taxon>
    </lineage>
</organism>
<evidence type="ECO:0000256" key="5">
    <source>
        <dbReference type="ARBA" id="ARBA00035171"/>
    </source>
</evidence>
<evidence type="ECO:0000256" key="6">
    <source>
        <dbReference type="HAMAP-Rule" id="MF_00402"/>
    </source>
</evidence>
<evidence type="ECO:0000256" key="7">
    <source>
        <dbReference type="RuleBase" id="RU000559"/>
    </source>
</evidence>
<proteinExistence type="inferred from homology"/>
<dbReference type="PANTHER" id="PTHR15680">
    <property type="entry name" value="RIBOSOMAL PROTEIN L19"/>
    <property type="match status" value="1"/>
</dbReference>
<dbReference type="PANTHER" id="PTHR15680:SF9">
    <property type="entry name" value="LARGE RIBOSOMAL SUBUNIT PROTEIN BL19M"/>
    <property type="match status" value="1"/>
</dbReference>
<accession>A0ABY5J1D5</accession>
<sequence length="118" mass="13935">MRNKLLEAVEVSQLRNDLPDFTTGDNVKVHMRIKEGEKERIQIFEGLVINKKESGTREHFTVRKISEGGVGVERTFPLHSPLISKIEITRKNKVRRKRLWFMRDRAGKKARLKEIRRK</sequence>
<keyword evidence="4 6" id="KW-0687">Ribonucleoprotein</keyword>
<evidence type="ECO:0000256" key="4">
    <source>
        <dbReference type="ARBA" id="ARBA00023274"/>
    </source>
</evidence>
<dbReference type="Proteomes" id="UP001059576">
    <property type="component" value="Chromosome"/>
</dbReference>
<comment type="function">
    <text evidence="1 6 7">This protein is located at the 30S-50S ribosomal subunit interface and may play a role in the structure and function of the aminoacyl-tRNA binding site.</text>
</comment>
<evidence type="ECO:0000313" key="9">
    <source>
        <dbReference type="Proteomes" id="UP001059576"/>
    </source>
</evidence>
<dbReference type="InterPro" id="IPR008991">
    <property type="entry name" value="Translation_prot_SH3-like_sf"/>
</dbReference>
<dbReference type="Pfam" id="PF01245">
    <property type="entry name" value="Ribosomal_L19"/>
    <property type="match status" value="1"/>
</dbReference>
<comment type="similarity">
    <text evidence="2 6 7">Belongs to the bacterial ribosomal protein bL19 family.</text>
</comment>
<dbReference type="SUPFAM" id="SSF50104">
    <property type="entry name" value="Translation proteins SH3-like domain"/>
    <property type="match status" value="1"/>
</dbReference>
<gene>
    <name evidence="6 8" type="primary">rplS</name>
    <name evidence="8" type="ORF">NPA09_00395</name>
</gene>
<dbReference type="GO" id="GO:0005840">
    <property type="term" value="C:ribosome"/>
    <property type="evidence" value="ECO:0007669"/>
    <property type="project" value="UniProtKB-KW"/>
</dbReference>
<keyword evidence="9" id="KW-1185">Reference proteome</keyword>
<evidence type="ECO:0000256" key="3">
    <source>
        <dbReference type="ARBA" id="ARBA00022980"/>
    </source>
</evidence>
<evidence type="ECO:0000256" key="2">
    <source>
        <dbReference type="ARBA" id="ARBA00005781"/>
    </source>
</evidence>
<dbReference type="HAMAP" id="MF_00402">
    <property type="entry name" value="Ribosomal_bL19"/>
    <property type="match status" value="1"/>
</dbReference>
<keyword evidence="3 6" id="KW-0689">Ribosomal protein</keyword>
<dbReference type="RefSeq" id="WP_129722489.1">
    <property type="nucleotide sequence ID" value="NZ_CP101808.1"/>
</dbReference>
<name>A0ABY5J1D5_9BACT</name>
<dbReference type="InterPro" id="IPR038657">
    <property type="entry name" value="Ribosomal_bL19_sf"/>
</dbReference>
<reference evidence="8" key="1">
    <citation type="submission" date="2022-07" db="EMBL/GenBank/DDBJ databases">
        <title>Complete genome of Mycoplasma equigenitalium type strain T37.</title>
        <authorList>
            <person name="Spergser J."/>
        </authorList>
    </citation>
    <scope>NUCLEOTIDE SEQUENCE</scope>
    <source>
        <strain evidence="8">T37</strain>
    </source>
</reference>
<protein>
    <recommendedName>
        <fullName evidence="5 6">Large ribosomal subunit protein bL19</fullName>
    </recommendedName>
</protein>